<dbReference type="AlphaFoldDB" id="M5C5C2"/>
<organism evidence="2 3">
    <name type="scientific">Thanatephorus cucumeris (strain AG1-IB / isolate 7/3/14)</name>
    <name type="common">Lettuce bottom rot fungus</name>
    <name type="synonym">Rhizoctonia solani</name>
    <dbReference type="NCBI Taxonomy" id="1108050"/>
    <lineage>
        <taxon>Eukaryota</taxon>
        <taxon>Fungi</taxon>
        <taxon>Dikarya</taxon>
        <taxon>Basidiomycota</taxon>
        <taxon>Agaricomycotina</taxon>
        <taxon>Agaricomycetes</taxon>
        <taxon>Cantharellales</taxon>
        <taxon>Ceratobasidiaceae</taxon>
        <taxon>Rhizoctonia</taxon>
        <taxon>Rhizoctonia solani AG-1</taxon>
    </lineage>
</organism>
<comment type="caution">
    <text evidence="2">The sequence shown here is derived from an EMBL/GenBank/DDBJ whole genome shotgun (WGS) entry which is preliminary data.</text>
</comment>
<evidence type="ECO:0000313" key="2">
    <source>
        <dbReference type="EMBL" id="CCO31082.1"/>
    </source>
</evidence>
<accession>M5C5C2</accession>
<dbReference type="Proteomes" id="UP000012065">
    <property type="component" value="Unassembled WGS sequence"/>
</dbReference>
<name>M5C5C2_THACB</name>
<evidence type="ECO:0000313" key="3">
    <source>
        <dbReference type="Proteomes" id="UP000012065"/>
    </source>
</evidence>
<dbReference type="EMBL" id="CAOJ01007514">
    <property type="protein sequence ID" value="CCO31082.1"/>
    <property type="molecule type" value="Genomic_DNA"/>
</dbReference>
<feature type="region of interest" description="Disordered" evidence="1">
    <location>
        <begin position="1"/>
        <end position="30"/>
    </location>
</feature>
<protein>
    <submittedName>
        <fullName evidence="2">DNA mismatch repair protein MSH2</fullName>
    </submittedName>
</protein>
<dbReference type="HOGENOM" id="CLU_2335106_0_0_1"/>
<proteinExistence type="predicted"/>
<reference evidence="2 3" key="1">
    <citation type="journal article" date="2013" name="J. Biotechnol.">
        <title>Establishment and interpretation of the genome sequence of the phytopathogenic fungus Rhizoctonia solani AG1-IB isolate 7/3/14.</title>
        <authorList>
            <person name="Wibberg D.W."/>
            <person name="Jelonek L.J."/>
            <person name="Rupp O.R."/>
            <person name="Hennig M.H."/>
            <person name="Eikmeyer F.E."/>
            <person name="Goesmann A.G."/>
            <person name="Hartmann A.H."/>
            <person name="Borriss R.B."/>
            <person name="Grosch R.G."/>
            <person name="Puehler A.P."/>
            <person name="Schlueter A.S."/>
        </authorList>
    </citation>
    <scope>NUCLEOTIDE SEQUENCE [LARGE SCALE GENOMIC DNA]</scope>
    <source>
        <strain evidence="3">AG1-IB / isolate 7/3/14</strain>
    </source>
</reference>
<gene>
    <name evidence="2" type="ORF">BN14_05116</name>
</gene>
<evidence type="ECO:0000256" key="1">
    <source>
        <dbReference type="SAM" id="MobiDB-lite"/>
    </source>
</evidence>
<sequence>MGNLGLAKRKAEELEDFGGKSTGPDLSKEVTEEGAKILELVLNEWTNMAGLDGGKDGDDVTMGEGSPEEQVRILREVFEKHRTQIEGNAWCQSVLGSL</sequence>